<dbReference type="Gene3D" id="2.10.260.10">
    <property type="match status" value="1"/>
</dbReference>
<evidence type="ECO:0000313" key="6">
    <source>
        <dbReference type="Proteomes" id="UP000002964"/>
    </source>
</evidence>
<comment type="similarity">
    <text evidence="1">Belongs to the VapB family.</text>
</comment>
<dbReference type="OrthoDB" id="5298361at2"/>
<gene>
    <name evidence="5" type="ORF">Thi970DRAFT_03953</name>
</gene>
<dbReference type="Proteomes" id="UP000002964">
    <property type="component" value="Unassembled WGS sequence"/>
</dbReference>
<evidence type="ECO:0000313" key="5">
    <source>
        <dbReference type="EMBL" id="EIC20327.1"/>
    </source>
</evidence>
<dbReference type="Pfam" id="PF04014">
    <property type="entry name" value="MazE_antitoxin"/>
    <property type="match status" value="1"/>
</dbReference>
<dbReference type="NCBIfam" id="NF040493">
    <property type="entry name" value="TA_anti_VapB"/>
    <property type="match status" value="1"/>
</dbReference>
<keyword evidence="6" id="KW-1185">Reference proteome</keyword>
<reference evidence="5 6" key="2">
    <citation type="submission" date="2011-11" db="EMBL/GenBank/DDBJ databases">
        <authorList>
            <consortium name="US DOE Joint Genome Institute"/>
            <person name="Lucas S."/>
            <person name="Han J."/>
            <person name="Lapidus A."/>
            <person name="Cheng J.-F."/>
            <person name="Goodwin L."/>
            <person name="Pitluck S."/>
            <person name="Peters L."/>
            <person name="Ovchinnikova G."/>
            <person name="Zhang X."/>
            <person name="Detter J.C."/>
            <person name="Han C."/>
            <person name="Tapia R."/>
            <person name="Land M."/>
            <person name="Hauser L."/>
            <person name="Kyrpides N."/>
            <person name="Ivanova N."/>
            <person name="Pagani I."/>
            <person name="Vogl K."/>
            <person name="Liu Z."/>
            <person name="Overmann J."/>
            <person name="Frigaard N.-U."/>
            <person name="Bryant D."/>
            <person name="Woyke T."/>
        </authorList>
    </citation>
    <scope>NUCLEOTIDE SEQUENCE [LARGE SCALE GENOMIC DNA]</scope>
    <source>
        <strain evidence="5 6">970</strain>
    </source>
</reference>
<dbReference type="STRING" id="631362.Thi970DRAFT_03953"/>
<dbReference type="HOGENOM" id="CLU_162018_2_2_6"/>
<dbReference type="SMART" id="SM00966">
    <property type="entry name" value="SpoVT_AbrB"/>
    <property type="match status" value="1"/>
</dbReference>
<dbReference type="InterPro" id="IPR037914">
    <property type="entry name" value="SpoVT-AbrB_sf"/>
</dbReference>
<evidence type="ECO:0000259" key="4">
    <source>
        <dbReference type="PROSITE" id="PS51740"/>
    </source>
</evidence>
<dbReference type="PROSITE" id="PS51740">
    <property type="entry name" value="SPOVT_ABRB"/>
    <property type="match status" value="1"/>
</dbReference>
<keyword evidence="2" id="KW-0238">DNA-binding</keyword>
<dbReference type="AlphaFoldDB" id="H8Z4S0"/>
<dbReference type="SUPFAM" id="SSF89447">
    <property type="entry name" value="AbrB/MazE/MraZ-like"/>
    <property type="match status" value="1"/>
</dbReference>
<dbReference type="PANTHER" id="PTHR37550">
    <property type="entry name" value="ANTITOXIN VAPB1"/>
    <property type="match status" value="1"/>
</dbReference>
<dbReference type="InterPro" id="IPR051734">
    <property type="entry name" value="VapB_TA_antitoxins"/>
</dbReference>
<organism evidence="5 6">
    <name type="scientific">Thiorhodovibrio frisius</name>
    <dbReference type="NCBI Taxonomy" id="631362"/>
    <lineage>
        <taxon>Bacteria</taxon>
        <taxon>Pseudomonadati</taxon>
        <taxon>Pseudomonadota</taxon>
        <taxon>Gammaproteobacteria</taxon>
        <taxon>Chromatiales</taxon>
        <taxon>Chromatiaceae</taxon>
        <taxon>Thiorhodovibrio</taxon>
    </lineage>
</organism>
<dbReference type="GO" id="GO:0003677">
    <property type="term" value="F:DNA binding"/>
    <property type="evidence" value="ECO:0007669"/>
    <property type="project" value="UniProtKB-UniRule"/>
</dbReference>
<evidence type="ECO:0000256" key="2">
    <source>
        <dbReference type="PROSITE-ProRule" id="PRU01076"/>
    </source>
</evidence>
<dbReference type="EMBL" id="JH603170">
    <property type="protein sequence ID" value="EIC20327.1"/>
    <property type="molecule type" value="Genomic_DNA"/>
</dbReference>
<dbReference type="RefSeq" id="WP_009150730.1">
    <property type="nucleotide sequence ID" value="NZ_CP121471.1"/>
</dbReference>
<dbReference type="InterPro" id="IPR007159">
    <property type="entry name" value="SpoVT-AbrB_dom"/>
</dbReference>
<proteinExistence type="inferred from homology"/>
<feature type="region of interest" description="Disordered" evidence="3">
    <location>
        <begin position="58"/>
        <end position="81"/>
    </location>
</feature>
<dbReference type="eggNOG" id="COG4456">
    <property type="taxonomic scope" value="Bacteria"/>
</dbReference>
<feature type="domain" description="SpoVT-AbrB" evidence="4">
    <location>
        <begin position="5"/>
        <end position="45"/>
    </location>
</feature>
<name>H8Z4S0_9GAMM</name>
<protein>
    <submittedName>
        <fullName evidence="5">Virulence-associated protein</fullName>
    </submittedName>
</protein>
<evidence type="ECO:0000256" key="3">
    <source>
        <dbReference type="SAM" id="MobiDB-lite"/>
    </source>
</evidence>
<accession>H8Z4S0</accession>
<reference evidence="6" key="1">
    <citation type="submission" date="2011-06" db="EMBL/GenBank/DDBJ databases">
        <authorList>
            <consortium name="US DOE Joint Genome Institute (JGI-PGF)"/>
            <person name="Lucas S."/>
            <person name="Han J."/>
            <person name="Lapidus A."/>
            <person name="Cheng J.-F."/>
            <person name="Goodwin L."/>
            <person name="Pitluck S."/>
            <person name="Peters L."/>
            <person name="Land M.L."/>
            <person name="Hauser L."/>
            <person name="Vogl K."/>
            <person name="Liu Z."/>
            <person name="Overmann J."/>
            <person name="Frigaard N.-U."/>
            <person name="Bryant D.A."/>
            <person name="Woyke T.J."/>
        </authorList>
    </citation>
    <scope>NUCLEOTIDE SEQUENCE [LARGE SCALE GENOMIC DNA]</scope>
    <source>
        <strain evidence="6">970</strain>
    </source>
</reference>
<evidence type="ECO:0000256" key="1">
    <source>
        <dbReference type="ARBA" id="ARBA00007924"/>
    </source>
</evidence>
<dbReference type="PANTHER" id="PTHR37550:SF3">
    <property type="entry name" value="ANTITOXIN VAPB1"/>
    <property type="match status" value="1"/>
</dbReference>
<sequence>MTATAKLFMNGRSQAVRLPAEFRMKGNEVFIERIGDALVLREKPKGWDDFFAKPSKTPEDFLADRGQEPPQDRDCFHDMDA</sequence>
<dbReference type="InterPro" id="IPR047976">
    <property type="entry name" value="Anti_VapB2-like"/>
</dbReference>